<dbReference type="STRING" id="1440763.BJI69_01245"/>
<dbReference type="InterPro" id="IPR001100">
    <property type="entry name" value="Pyr_nuc-diS_OxRdtase"/>
</dbReference>
<dbReference type="InterPro" id="IPR023753">
    <property type="entry name" value="FAD/NAD-binding_dom"/>
</dbReference>
<feature type="active site" description="Proton acceptor" evidence="4">
    <location>
        <position position="440"/>
    </location>
</feature>
<dbReference type="Gene3D" id="3.30.390.30">
    <property type="match status" value="1"/>
</dbReference>
<dbReference type="Pfam" id="PF02852">
    <property type="entry name" value="Pyr_redox_dim"/>
    <property type="match status" value="1"/>
</dbReference>
<reference evidence="8" key="1">
    <citation type="submission" date="2016-09" db="EMBL/GenBank/DDBJ databases">
        <authorList>
            <person name="Lysoe E."/>
        </authorList>
    </citation>
    <scope>NUCLEOTIDE SEQUENCE [LARGE SCALE GENOMIC DNA]</scope>
    <source>
        <strain evidence="8">LJ96T</strain>
    </source>
</reference>
<dbReference type="InterPro" id="IPR004099">
    <property type="entry name" value="Pyr_nucl-diS_OxRdtase_dimer"/>
</dbReference>
<gene>
    <name evidence="7" type="ORF">BJI69_01245</name>
</gene>
<dbReference type="Pfam" id="PF07992">
    <property type="entry name" value="Pyr_redox_2"/>
    <property type="match status" value="1"/>
</dbReference>
<dbReference type="PATRIC" id="fig|1440763.5.peg.164"/>
<dbReference type="PANTHER" id="PTHR43014">
    <property type="entry name" value="MERCURIC REDUCTASE"/>
    <property type="match status" value="1"/>
</dbReference>
<dbReference type="PIRSF" id="PIRSF000350">
    <property type="entry name" value="Mercury_reductase_MerA"/>
    <property type="match status" value="1"/>
</dbReference>
<dbReference type="EMBL" id="CP017480">
    <property type="protein sequence ID" value="APG02668.1"/>
    <property type="molecule type" value="Genomic_DNA"/>
</dbReference>
<protein>
    <submittedName>
        <fullName evidence="7">Mercuric reductase</fullName>
    </submittedName>
</protein>
<dbReference type="GO" id="GO:0050660">
    <property type="term" value="F:flavin adenine dinucleotide binding"/>
    <property type="evidence" value="ECO:0007669"/>
    <property type="project" value="TreeGrafter"/>
</dbReference>
<dbReference type="GO" id="GO:0003955">
    <property type="term" value="F:NAD(P)H dehydrogenase (quinone) activity"/>
    <property type="evidence" value="ECO:0007669"/>
    <property type="project" value="TreeGrafter"/>
</dbReference>
<evidence type="ECO:0000256" key="6">
    <source>
        <dbReference type="PIRSR" id="PIRSR000350-4"/>
    </source>
</evidence>
<organism evidence="7 8">
    <name type="scientific">Luteibacter rhizovicinus DSM 16549</name>
    <dbReference type="NCBI Taxonomy" id="1440763"/>
    <lineage>
        <taxon>Bacteria</taxon>
        <taxon>Pseudomonadati</taxon>
        <taxon>Pseudomonadota</taxon>
        <taxon>Gammaproteobacteria</taxon>
        <taxon>Lysobacterales</taxon>
        <taxon>Rhodanobacteraceae</taxon>
        <taxon>Luteibacter</taxon>
    </lineage>
</organism>
<comment type="cofactor">
    <cofactor evidence="5">
        <name>FAD</name>
        <dbReference type="ChEBI" id="CHEBI:57692"/>
    </cofactor>
    <text evidence="5">Binds 1 FAD per subunit.</text>
</comment>
<keyword evidence="3 5" id="KW-0274">FAD</keyword>
<comment type="similarity">
    <text evidence="1">Belongs to the class-I pyridine nucleotide-disulfide oxidoreductase family.</text>
</comment>
<dbReference type="InterPro" id="IPR036188">
    <property type="entry name" value="FAD/NAD-bd_sf"/>
</dbReference>
<keyword evidence="8" id="KW-1185">Reference proteome</keyword>
<feature type="binding site" evidence="5">
    <location>
        <position position="51"/>
    </location>
    <ligand>
        <name>FAD</name>
        <dbReference type="ChEBI" id="CHEBI:57692"/>
    </ligand>
</feature>
<feature type="binding site" evidence="5">
    <location>
        <position position="199"/>
    </location>
    <ligand>
        <name>NAD(+)</name>
        <dbReference type="ChEBI" id="CHEBI:57540"/>
    </ligand>
</feature>
<dbReference type="PANTHER" id="PTHR43014:SF2">
    <property type="entry name" value="MERCURIC REDUCTASE"/>
    <property type="match status" value="1"/>
</dbReference>
<evidence type="ECO:0000313" key="7">
    <source>
        <dbReference type="EMBL" id="APG02668.1"/>
    </source>
</evidence>
<dbReference type="AlphaFoldDB" id="A0A0G9GZM8"/>
<dbReference type="SUPFAM" id="SSF55424">
    <property type="entry name" value="FAD/NAD-linked reductases, dimerisation (C-terminal) domain"/>
    <property type="match status" value="1"/>
</dbReference>
<feature type="binding site" evidence="5">
    <location>
        <begin position="176"/>
        <end position="183"/>
    </location>
    <ligand>
        <name>NAD(+)</name>
        <dbReference type="ChEBI" id="CHEBI:57540"/>
    </ligand>
</feature>
<accession>A0A0G9GZM8</accession>
<evidence type="ECO:0000256" key="5">
    <source>
        <dbReference type="PIRSR" id="PIRSR000350-3"/>
    </source>
</evidence>
<feature type="binding site" evidence="5">
    <location>
        <position position="307"/>
    </location>
    <ligand>
        <name>FAD</name>
        <dbReference type="ChEBI" id="CHEBI:57692"/>
    </ligand>
</feature>
<name>A0A0G9GZM8_9GAMM</name>
<dbReference type="Proteomes" id="UP000182987">
    <property type="component" value="Chromosome"/>
</dbReference>
<dbReference type="InterPro" id="IPR016156">
    <property type="entry name" value="FAD/NAD-linked_Rdtase_dimer_sf"/>
</dbReference>
<proteinExistence type="inferred from homology"/>
<feature type="disulfide bond" description="Redox-active" evidence="6">
    <location>
        <begin position="42"/>
        <end position="47"/>
    </location>
</feature>
<dbReference type="KEGG" id="lrz:BJI69_01245"/>
<evidence type="ECO:0000256" key="4">
    <source>
        <dbReference type="PIRSR" id="PIRSR000350-2"/>
    </source>
</evidence>
<sequence length="458" mass="48641">MIRTFDAIIVGAGQAGPALAGRLTGLGKTVAIIERHLVGGTCVNTGCKPTKTLVASASVARYAQRGADYGVGVGQITIDMPVVAARAQKVILDSRKGNEDWLASMPGLTLIRGHARFTGPRRIEVDGETLEAPQVFLNVGGRASIPDFPGVDQVDYLTNSTIIPLQIVPEHLVVVGGSYIGLEFAQMYRRFGAEVTIVEKNTRLVSREDEDVSAEIRAFLEAEGIAVRTDACCITLAKHGSGVKVGVDCTEGAPEVVGTHVLLAVGRRPNTDDLGLDAAGIEIDDKGYIKVDDHLKTTADGVWAMGDCNGKGAFTHTAWNDYEIVAANLLDGEDRKVSDRILGYALYVDPPLGRVGMTETQARKSGRPLLISKRLMTRVGRAVEKAETWGFMKIVADAETKKILGAAILGTGGDEAIHGILDMMNADASIGTLQWAVPIHPTVSELIPTVVGDLKPAS</sequence>
<keyword evidence="2" id="KW-0285">Flavoprotein</keyword>
<dbReference type="PRINTS" id="PR00368">
    <property type="entry name" value="FADPNR"/>
</dbReference>
<dbReference type="NCBIfam" id="NF004992">
    <property type="entry name" value="PRK06370.1-4"/>
    <property type="match status" value="1"/>
</dbReference>
<dbReference type="Gene3D" id="3.50.50.60">
    <property type="entry name" value="FAD/NAD(P)-binding domain"/>
    <property type="match status" value="2"/>
</dbReference>
<keyword evidence="5" id="KW-0547">Nucleotide-binding</keyword>
<evidence type="ECO:0000256" key="1">
    <source>
        <dbReference type="ARBA" id="ARBA00007532"/>
    </source>
</evidence>
<dbReference type="OrthoDB" id="6132190at2"/>
<keyword evidence="5" id="KW-0520">NAD</keyword>
<feature type="binding site" evidence="5">
    <location>
        <position position="266"/>
    </location>
    <ligand>
        <name>NAD(+)</name>
        <dbReference type="ChEBI" id="CHEBI:57540"/>
    </ligand>
</feature>
<dbReference type="SUPFAM" id="SSF51905">
    <property type="entry name" value="FAD/NAD(P)-binding domain"/>
    <property type="match status" value="1"/>
</dbReference>
<evidence type="ECO:0000256" key="2">
    <source>
        <dbReference type="ARBA" id="ARBA00022630"/>
    </source>
</evidence>
<dbReference type="RefSeq" id="WP_046969639.1">
    <property type="nucleotide sequence ID" value="NZ_CP017480.1"/>
</dbReference>
<evidence type="ECO:0000313" key="8">
    <source>
        <dbReference type="Proteomes" id="UP000182987"/>
    </source>
</evidence>
<dbReference type="PRINTS" id="PR00411">
    <property type="entry name" value="PNDRDTASEI"/>
</dbReference>
<evidence type="ECO:0000256" key="3">
    <source>
        <dbReference type="ARBA" id="ARBA00022827"/>
    </source>
</evidence>